<dbReference type="PANTHER" id="PTHR31066">
    <property type="entry name" value="OS05G0427100 PROTEIN-RELATED"/>
    <property type="match status" value="1"/>
</dbReference>
<dbReference type="SMART" id="SM00666">
    <property type="entry name" value="PB1"/>
    <property type="match status" value="1"/>
</dbReference>
<dbReference type="OrthoDB" id="1938580at2759"/>
<keyword evidence="4" id="KW-1185">Reference proteome</keyword>
<reference evidence="3 4" key="1">
    <citation type="journal article" date="2017" name="Nat. Commun.">
        <title>Genome assembly with in vitro proximity ligation data and whole-genome triplication in lettuce.</title>
        <authorList>
            <person name="Reyes-Chin-Wo S."/>
            <person name="Wang Z."/>
            <person name="Yang X."/>
            <person name="Kozik A."/>
            <person name="Arikit S."/>
            <person name="Song C."/>
            <person name="Xia L."/>
            <person name="Froenicke L."/>
            <person name="Lavelle D.O."/>
            <person name="Truco M.J."/>
            <person name="Xia R."/>
            <person name="Zhu S."/>
            <person name="Xu C."/>
            <person name="Xu H."/>
            <person name="Xu X."/>
            <person name="Cox K."/>
            <person name="Korf I."/>
            <person name="Meyers B.C."/>
            <person name="Michelmore R.W."/>
        </authorList>
    </citation>
    <scope>NUCLEOTIDE SEQUENCE [LARGE SCALE GENOMIC DNA]</scope>
    <source>
        <strain evidence="4">cv. Salinas</strain>
        <tissue evidence="3">Seedlings</tissue>
    </source>
</reference>
<feature type="compositionally biased region" description="Polar residues" evidence="1">
    <location>
        <begin position="1"/>
        <end position="16"/>
    </location>
</feature>
<accession>A0A9R1UY91</accession>
<dbReference type="EMBL" id="NBSK02000007">
    <property type="protein sequence ID" value="KAJ0195297.1"/>
    <property type="molecule type" value="Genomic_DNA"/>
</dbReference>
<evidence type="ECO:0000256" key="1">
    <source>
        <dbReference type="SAM" id="MobiDB-lite"/>
    </source>
</evidence>
<feature type="region of interest" description="Disordered" evidence="1">
    <location>
        <begin position="1"/>
        <end position="37"/>
    </location>
</feature>
<evidence type="ECO:0000313" key="4">
    <source>
        <dbReference type="Proteomes" id="UP000235145"/>
    </source>
</evidence>
<feature type="domain" description="PB1" evidence="2">
    <location>
        <begin position="59"/>
        <end position="148"/>
    </location>
</feature>
<evidence type="ECO:0000313" key="3">
    <source>
        <dbReference type="EMBL" id="KAJ0195297.1"/>
    </source>
</evidence>
<dbReference type="SUPFAM" id="SSF54277">
    <property type="entry name" value="CAD &amp; PB1 domains"/>
    <property type="match status" value="1"/>
</dbReference>
<dbReference type="Gene3D" id="3.10.20.90">
    <property type="entry name" value="Phosphatidylinositol 3-kinase Catalytic Subunit, Chain A, domain 1"/>
    <property type="match status" value="1"/>
</dbReference>
<gene>
    <name evidence="3" type="ORF">LSAT_V11C700374910</name>
</gene>
<dbReference type="Proteomes" id="UP000235145">
    <property type="component" value="Unassembled WGS sequence"/>
</dbReference>
<sequence length="477" mass="53190">MENYSYTSYAESGESSPRSRDVDFENPQPWEDHQTSASATNNYKVKVMCSYGGKILPRPHDNQLSYVGGETKILAVDRLVKFGAVMAKLTQLCEHGEVCLKYQLPGEDLDALITVTNDDDLEHMMHEYDRLNRGSSTPARLRLFLFPVSGQSPALTPNHSFGSTDQGRSERERFMDALNSGHLQPTTPPSVPQPPPHGNINMELMFSSEMPPPPPVVASRTQQVHQQEQEFVVQDERRMESDQIQKHIHDLQRLRIAEEQQPGLYRKPSDDNLAGAGYGDYYVPKMTEKVAPTTQPGTVPSPATGYQISGGFPASTISQDQQPVYMIQTPAGMFHAPPPVNHGQGYYVQRMPTDVYRDQQMYNVMPPVQQVATQQTTVSTQAQQQFLPQKVATYTEGYRMVQSTAAGTDHGYTQVGYENGTGRQIYYTNQGTVVGQQQQAQQPQQPLQPTAQQYQGMVALNQEGGAKVAPVNMKEFI</sequence>
<dbReference type="CDD" id="cd06410">
    <property type="entry name" value="PB1_UP2"/>
    <property type="match status" value="1"/>
</dbReference>
<organism evidence="3 4">
    <name type="scientific">Lactuca sativa</name>
    <name type="common">Garden lettuce</name>
    <dbReference type="NCBI Taxonomy" id="4236"/>
    <lineage>
        <taxon>Eukaryota</taxon>
        <taxon>Viridiplantae</taxon>
        <taxon>Streptophyta</taxon>
        <taxon>Embryophyta</taxon>
        <taxon>Tracheophyta</taxon>
        <taxon>Spermatophyta</taxon>
        <taxon>Magnoliopsida</taxon>
        <taxon>eudicotyledons</taxon>
        <taxon>Gunneridae</taxon>
        <taxon>Pentapetalae</taxon>
        <taxon>asterids</taxon>
        <taxon>campanulids</taxon>
        <taxon>Asterales</taxon>
        <taxon>Asteraceae</taxon>
        <taxon>Cichorioideae</taxon>
        <taxon>Cichorieae</taxon>
        <taxon>Lactucinae</taxon>
        <taxon>Lactuca</taxon>
    </lineage>
</organism>
<dbReference type="FunFam" id="3.10.20.90:FF:000058">
    <property type="entry name" value="Octicosapeptide/phox/Bem1p domain kinase superfamily protein"/>
    <property type="match status" value="1"/>
</dbReference>
<proteinExistence type="predicted"/>
<dbReference type="InterPro" id="IPR000270">
    <property type="entry name" value="PB1_dom"/>
</dbReference>
<dbReference type="InterPro" id="IPR053198">
    <property type="entry name" value="Gynoecium_Dev_Regulator"/>
</dbReference>
<dbReference type="AlphaFoldDB" id="A0A9R1UY91"/>
<dbReference type="PANTHER" id="PTHR31066:SF100">
    <property type="entry name" value="PB1 DOMAIN-CONTAINING PROTEIN"/>
    <property type="match status" value="1"/>
</dbReference>
<dbReference type="Pfam" id="PF00564">
    <property type="entry name" value="PB1"/>
    <property type="match status" value="1"/>
</dbReference>
<comment type="caution">
    <text evidence="3">The sequence shown here is derived from an EMBL/GenBank/DDBJ whole genome shotgun (WGS) entry which is preliminary data.</text>
</comment>
<protein>
    <recommendedName>
        <fullName evidence="2">PB1 domain-containing protein</fullName>
    </recommendedName>
</protein>
<name>A0A9R1UY91_LACSA</name>
<evidence type="ECO:0000259" key="2">
    <source>
        <dbReference type="SMART" id="SM00666"/>
    </source>
</evidence>